<evidence type="ECO:0000256" key="2">
    <source>
        <dbReference type="SAM" id="Phobius"/>
    </source>
</evidence>
<gene>
    <name evidence="3" type="ORF">Ae201684_017857</name>
</gene>
<protein>
    <submittedName>
        <fullName evidence="3">Uncharacterized protein</fullName>
    </submittedName>
</protein>
<evidence type="ECO:0000256" key="1">
    <source>
        <dbReference type="SAM" id="MobiDB-lite"/>
    </source>
</evidence>
<sequence length="159" mass="17664">MSDELRRTMTTDEPIRVPAEEWDGMLATKAKVYASMYPLTPCMLTPYNTPHCNLTSLRQRLHQSQSGDSTHSSTSQPIGPNSPSSIAPTMPLSWSHQPPPNTIARYFLFLVAVCVAAPATVVFFVCSPLLLLLGFVLSPVWVPVLFIIWWSSMTTQRSP</sequence>
<reference evidence="3 4" key="1">
    <citation type="submission" date="2019-07" db="EMBL/GenBank/DDBJ databases">
        <title>Genomics analysis of Aphanomyces spp. identifies a new class of oomycete effector associated with host adaptation.</title>
        <authorList>
            <person name="Gaulin E."/>
        </authorList>
    </citation>
    <scope>NUCLEOTIDE SEQUENCE [LARGE SCALE GENOMIC DNA]</scope>
    <source>
        <strain evidence="3 4">ATCC 201684</strain>
    </source>
</reference>
<keyword evidence="4" id="KW-1185">Reference proteome</keyword>
<organism evidence="3 4">
    <name type="scientific">Aphanomyces euteiches</name>
    <dbReference type="NCBI Taxonomy" id="100861"/>
    <lineage>
        <taxon>Eukaryota</taxon>
        <taxon>Sar</taxon>
        <taxon>Stramenopiles</taxon>
        <taxon>Oomycota</taxon>
        <taxon>Saprolegniomycetes</taxon>
        <taxon>Saprolegniales</taxon>
        <taxon>Verrucalvaceae</taxon>
        <taxon>Aphanomyces</taxon>
    </lineage>
</organism>
<keyword evidence="2" id="KW-0812">Transmembrane</keyword>
<name>A0A6G0W7X6_9STRA</name>
<dbReference type="EMBL" id="VJMJ01000313">
    <property type="protein sequence ID" value="KAF0723241.1"/>
    <property type="molecule type" value="Genomic_DNA"/>
</dbReference>
<accession>A0A6G0W7X6</accession>
<evidence type="ECO:0000313" key="4">
    <source>
        <dbReference type="Proteomes" id="UP000481153"/>
    </source>
</evidence>
<dbReference type="AlphaFoldDB" id="A0A6G0W7X6"/>
<feature type="transmembrane region" description="Helical" evidence="2">
    <location>
        <begin position="131"/>
        <end position="150"/>
    </location>
</feature>
<dbReference type="VEuPathDB" id="FungiDB:AeMF1_021540"/>
<feature type="region of interest" description="Disordered" evidence="1">
    <location>
        <begin position="63"/>
        <end position="83"/>
    </location>
</feature>
<keyword evidence="2" id="KW-1133">Transmembrane helix</keyword>
<feature type="compositionally biased region" description="Low complexity" evidence="1">
    <location>
        <begin position="63"/>
        <end position="76"/>
    </location>
</feature>
<feature type="transmembrane region" description="Helical" evidence="2">
    <location>
        <begin position="106"/>
        <end position="125"/>
    </location>
</feature>
<evidence type="ECO:0000313" key="3">
    <source>
        <dbReference type="EMBL" id="KAF0723241.1"/>
    </source>
</evidence>
<keyword evidence="2" id="KW-0472">Membrane</keyword>
<comment type="caution">
    <text evidence="3">The sequence shown here is derived from an EMBL/GenBank/DDBJ whole genome shotgun (WGS) entry which is preliminary data.</text>
</comment>
<dbReference type="Proteomes" id="UP000481153">
    <property type="component" value="Unassembled WGS sequence"/>
</dbReference>
<proteinExistence type="predicted"/>